<organism evidence="4">
    <name type="scientific">Dyadobacter sp. 676</name>
    <dbReference type="NCBI Taxonomy" id="3088362"/>
    <lineage>
        <taxon>Bacteria</taxon>
        <taxon>Pseudomonadati</taxon>
        <taxon>Bacteroidota</taxon>
        <taxon>Cytophagia</taxon>
        <taxon>Cytophagales</taxon>
        <taxon>Spirosomataceae</taxon>
        <taxon>Dyadobacter</taxon>
    </lineage>
</organism>
<dbReference type="PANTHER" id="PTHR48106:SF13">
    <property type="entry name" value="QUINONE OXIDOREDUCTASE-RELATED"/>
    <property type="match status" value="1"/>
</dbReference>
<dbReference type="RefSeq" id="WP_353723063.1">
    <property type="nucleotide sequence ID" value="NZ_CP159289.1"/>
</dbReference>
<dbReference type="InterPro" id="IPR036291">
    <property type="entry name" value="NAD(P)-bd_dom_sf"/>
</dbReference>
<dbReference type="GO" id="GO:0035925">
    <property type="term" value="F:mRNA 3'-UTR AU-rich region binding"/>
    <property type="evidence" value="ECO:0007669"/>
    <property type="project" value="TreeGrafter"/>
</dbReference>
<dbReference type="GO" id="GO:0005829">
    <property type="term" value="C:cytosol"/>
    <property type="evidence" value="ECO:0007669"/>
    <property type="project" value="TreeGrafter"/>
</dbReference>
<keyword evidence="2" id="KW-0560">Oxidoreductase</keyword>
<name>A0AAU8FWG9_9BACT</name>
<dbReference type="GO" id="GO:0003960">
    <property type="term" value="F:quinone reductase (NADPH) activity"/>
    <property type="evidence" value="ECO:0007669"/>
    <property type="project" value="TreeGrafter"/>
</dbReference>
<protein>
    <submittedName>
        <fullName evidence="4">Zinc-binding dehydrogenase</fullName>
    </submittedName>
</protein>
<evidence type="ECO:0000259" key="3">
    <source>
        <dbReference type="Pfam" id="PF00107"/>
    </source>
</evidence>
<feature type="domain" description="Alcohol dehydrogenase-like C-terminal" evidence="3">
    <location>
        <begin position="17"/>
        <end position="100"/>
    </location>
</feature>
<evidence type="ECO:0000256" key="2">
    <source>
        <dbReference type="ARBA" id="ARBA00023002"/>
    </source>
</evidence>
<accession>A0AAU8FWG9</accession>
<dbReference type="PANTHER" id="PTHR48106">
    <property type="entry name" value="QUINONE OXIDOREDUCTASE PIG3-RELATED"/>
    <property type="match status" value="1"/>
</dbReference>
<evidence type="ECO:0000256" key="1">
    <source>
        <dbReference type="ARBA" id="ARBA00022857"/>
    </source>
</evidence>
<dbReference type="EMBL" id="CP159289">
    <property type="protein sequence ID" value="XCH27823.1"/>
    <property type="molecule type" value="Genomic_DNA"/>
</dbReference>
<dbReference type="Gene3D" id="3.90.180.10">
    <property type="entry name" value="Medium-chain alcohol dehydrogenases, catalytic domain"/>
    <property type="match status" value="1"/>
</dbReference>
<dbReference type="GO" id="GO:0070402">
    <property type="term" value="F:NADPH binding"/>
    <property type="evidence" value="ECO:0007669"/>
    <property type="project" value="TreeGrafter"/>
</dbReference>
<reference evidence="4" key="1">
    <citation type="submission" date="2024-06" db="EMBL/GenBank/DDBJ databases">
        <title>Sequencing and assembly of the genome of Dyadobacter sp. strain 676, a symbiont of Cyamopsis tetragonoloba.</title>
        <authorList>
            <person name="Guro P."/>
            <person name="Sazanova A."/>
            <person name="Kuznetsova I."/>
            <person name="Belimov A."/>
            <person name="Safronova V."/>
        </authorList>
    </citation>
    <scope>NUCLEOTIDE SEQUENCE</scope>
    <source>
        <strain evidence="4">676</strain>
    </source>
</reference>
<dbReference type="SUPFAM" id="SSF51735">
    <property type="entry name" value="NAD(P)-binding Rossmann-fold domains"/>
    <property type="match status" value="1"/>
</dbReference>
<proteinExistence type="predicted"/>
<keyword evidence="1" id="KW-0521">NADP</keyword>
<dbReference type="Pfam" id="PF00107">
    <property type="entry name" value="ADH_zinc_N"/>
    <property type="match status" value="1"/>
</dbReference>
<dbReference type="Gene3D" id="3.40.50.720">
    <property type="entry name" value="NAD(P)-binding Rossmann-like Domain"/>
    <property type="match status" value="1"/>
</dbReference>
<dbReference type="AlphaFoldDB" id="A0AAU8FWG9"/>
<gene>
    <name evidence="4" type="ORF">ABV298_16095</name>
</gene>
<evidence type="ECO:0000313" key="4">
    <source>
        <dbReference type="EMBL" id="XCH27823.1"/>
    </source>
</evidence>
<dbReference type="InterPro" id="IPR013149">
    <property type="entry name" value="ADH-like_C"/>
</dbReference>
<sequence>MGESPGCDGDRYDGFGGKKEVVLANGADHVFLAECSQFVHSVLEITEGRGVDAVFDGVGKDTFSYSLDVIRKGGKIVLYGSSSGQPEHIDHAALREKSIVMATPTLSAYITDHATLEAYAADTFDALRSGIFGELAITRYPLSKANQAQADLEARKTTGSVILIP</sequence>